<dbReference type="OrthoDB" id="3365698at2759"/>
<dbReference type="InterPro" id="IPR036047">
    <property type="entry name" value="F-box-like_dom_sf"/>
</dbReference>
<dbReference type="Gene3D" id="1.20.1280.50">
    <property type="match status" value="1"/>
</dbReference>
<dbReference type="Pfam" id="PF12937">
    <property type="entry name" value="F-box-like"/>
    <property type="match status" value="1"/>
</dbReference>
<feature type="non-terminal residue" evidence="2">
    <location>
        <position position="1"/>
    </location>
</feature>
<sequence length="62" mass="7079">HTALVAPISCLPHEVLSEIFLCYNDSFSSFRRPLRLGSVCSRWRTIALSTPRLWTSFVLTII</sequence>
<evidence type="ECO:0000259" key="1">
    <source>
        <dbReference type="Pfam" id="PF12937"/>
    </source>
</evidence>
<reference evidence="2 3" key="1">
    <citation type="submission" date="2014-04" db="EMBL/GenBank/DDBJ databases">
        <authorList>
            <consortium name="DOE Joint Genome Institute"/>
            <person name="Kuo A."/>
            <person name="Tarkka M."/>
            <person name="Buscot F."/>
            <person name="Kohler A."/>
            <person name="Nagy L.G."/>
            <person name="Floudas D."/>
            <person name="Copeland A."/>
            <person name="Barry K.W."/>
            <person name="Cichocki N."/>
            <person name="Veneault-Fourrey C."/>
            <person name="LaButti K."/>
            <person name="Lindquist E.A."/>
            <person name="Lipzen A."/>
            <person name="Lundell T."/>
            <person name="Morin E."/>
            <person name="Murat C."/>
            <person name="Sun H."/>
            <person name="Tunlid A."/>
            <person name="Henrissat B."/>
            <person name="Grigoriev I.V."/>
            <person name="Hibbett D.S."/>
            <person name="Martin F."/>
            <person name="Nordberg H.P."/>
            <person name="Cantor M.N."/>
            <person name="Hua S.X."/>
        </authorList>
    </citation>
    <scope>NUCLEOTIDE SEQUENCE [LARGE SCALE GENOMIC DNA]</scope>
    <source>
        <strain evidence="2 3">F 1598</strain>
    </source>
</reference>
<gene>
    <name evidence="2" type="ORF">PILCRDRAFT_24370</name>
</gene>
<proteinExistence type="predicted"/>
<feature type="non-terminal residue" evidence="2">
    <location>
        <position position="62"/>
    </location>
</feature>
<dbReference type="InParanoid" id="A0A0C3AQS5"/>
<organism evidence="2 3">
    <name type="scientific">Piloderma croceum (strain F 1598)</name>
    <dbReference type="NCBI Taxonomy" id="765440"/>
    <lineage>
        <taxon>Eukaryota</taxon>
        <taxon>Fungi</taxon>
        <taxon>Dikarya</taxon>
        <taxon>Basidiomycota</taxon>
        <taxon>Agaricomycotina</taxon>
        <taxon>Agaricomycetes</taxon>
        <taxon>Agaricomycetidae</taxon>
        <taxon>Atheliales</taxon>
        <taxon>Atheliaceae</taxon>
        <taxon>Piloderma</taxon>
    </lineage>
</organism>
<dbReference type="HOGENOM" id="CLU_018544_6_1_1"/>
<evidence type="ECO:0000313" key="2">
    <source>
        <dbReference type="EMBL" id="KIM76288.1"/>
    </source>
</evidence>
<evidence type="ECO:0000313" key="3">
    <source>
        <dbReference type="Proteomes" id="UP000054166"/>
    </source>
</evidence>
<dbReference type="InterPro" id="IPR001810">
    <property type="entry name" value="F-box_dom"/>
</dbReference>
<dbReference type="AlphaFoldDB" id="A0A0C3AQS5"/>
<accession>A0A0C3AQS5</accession>
<dbReference type="Proteomes" id="UP000054166">
    <property type="component" value="Unassembled WGS sequence"/>
</dbReference>
<reference evidence="3" key="2">
    <citation type="submission" date="2015-01" db="EMBL/GenBank/DDBJ databases">
        <title>Evolutionary Origins and Diversification of the Mycorrhizal Mutualists.</title>
        <authorList>
            <consortium name="DOE Joint Genome Institute"/>
            <consortium name="Mycorrhizal Genomics Consortium"/>
            <person name="Kohler A."/>
            <person name="Kuo A."/>
            <person name="Nagy L.G."/>
            <person name="Floudas D."/>
            <person name="Copeland A."/>
            <person name="Barry K.W."/>
            <person name="Cichocki N."/>
            <person name="Veneault-Fourrey C."/>
            <person name="LaButti K."/>
            <person name="Lindquist E.A."/>
            <person name="Lipzen A."/>
            <person name="Lundell T."/>
            <person name="Morin E."/>
            <person name="Murat C."/>
            <person name="Riley R."/>
            <person name="Ohm R."/>
            <person name="Sun H."/>
            <person name="Tunlid A."/>
            <person name="Henrissat B."/>
            <person name="Grigoriev I.V."/>
            <person name="Hibbett D.S."/>
            <person name="Martin F."/>
        </authorList>
    </citation>
    <scope>NUCLEOTIDE SEQUENCE [LARGE SCALE GENOMIC DNA]</scope>
    <source>
        <strain evidence="3">F 1598</strain>
    </source>
</reference>
<protein>
    <recommendedName>
        <fullName evidence="1">F-box domain-containing protein</fullName>
    </recommendedName>
</protein>
<dbReference type="SUPFAM" id="SSF81383">
    <property type="entry name" value="F-box domain"/>
    <property type="match status" value="1"/>
</dbReference>
<name>A0A0C3AQS5_PILCF</name>
<feature type="domain" description="F-box" evidence="1">
    <location>
        <begin position="8"/>
        <end position="59"/>
    </location>
</feature>
<keyword evidence="3" id="KW-1185">Reference proteome</keyword>
<dbReference type="EMBL" id="KN833036">
    <property type="protein sequence ID" value="KIM76288.1"/>
    <property type="molecule type" value="Genomic_DNA"/>
</dbReference>